<dbReference type="Gene3D" id="2.40.50.100">
    <property type="match status" value="1"/>
</dbReference>
<dbReference type="AlphaFoldDB" id="A0A191UFY3"/>
<dbReference type="SUPFAM" id="SSF111369">
    <property type="entry name" value="HlyD-like secretion proteins"/>
    <property type="match status" value="2"/>
</dbReference>
<dbReference type="InterPro" id="IPR050739">
    <property type="entry name" value="MFP"/>
</dbReference>
<dbReference type="Pfam" id="PF25973">
    <property type="entry name" value="BSH_CzcB"/>
    <property type="match status" value="1"/>
</dbReference>
<evidence type="ECO:0000259" key="8">
    <source>
        <dbReference type="Pfam" id="PF25973"/>
    </source>
</evidence>
<feature type="transmembrane region" description="Helical" evidence="6">
    <location>
        <begin position="32"/>
        <end position="51"/>
    </location>
</feature>
<evidence type="ECO:0000313" key="10">
    <source>
        <dbReference type="Proteomes" id="UP000078463"/>
    </source>
</evidence>
<evidence type="ECO:0000256" key="6">
    <source>
        <dbReference type="SAM" id="Phobius"/>
    </source>
</evidence>
<evidence type="ECO:0008006" key="11">
    <source>
        <dbReference type="Google" id="ProtNLM"/>
    </source>
</evidence>
<feature type="domain" description="p-hydroxybenzoic acid efflux pump subunit AaeA-like beta-barrel" evidence="7">
    <location>
        <begin position="253"/>
        <end position="350"/>
    </location>
</feature>
<protein>
    <recommendedName>
        <fullName evidence="11">Secretion protein HlyD</fullName>
    </recommendedName>
</protein>
<comment type="subcellular location">
    <subcellularLocation>
        <location evidence="1">Membrane</location>
        <topology evidence="1">Single-pass membrane protein</topology>
    </subcellularLocation>
</comment>
<accession>A0A191UFY3</accession>
<dbReference type="Pfam" id="PF25963">
    <property type="entry name" value="Beta-barrel_AAEA"/>
    <property type="match status" value="1"/>
</dbReference>
<keyword evidence="5" id="KW-0175">Coiled coil</keyword>
<feature type="domain" description="CzcB-like barrel-sandwich hybrid" evidence="8">
    <location>
        <begin position="70"/>
        <end position="249"/>
    </location>
</feature>
<keyword evidence="4 6" id="KW-0472">Membrane</keyword>
<dbReference type="EMBL" id="CP015922">
    <property type="protein sequence ID" value="ANI99928.1"/>
    <property type="molecule type" value="Genomic_DNA"/>
</dbReference>
<dbReference type="KEGG" id="pwu:A8O14_07510"/>
<dbReference type="InterPro" id="IPR058647">
    <property type="entry name" value="BSH_CzcB-like"/>
</dbReference>
<reference evidence="10" key="1">
    <citation type="submission" date="2016-05" db="EMBL/GenBank/DDBJ databases">
        <title>Polynucleobacter sp. QLW-P1FAT50C-4 genome.</title>
        <authorList>
            <person name="Hahn M.W."/>
        </authorList>
    </citation>
    <scope>NUCLEOTIDE SEQUENCE [LARGE SCALE GENOMIC DNA]</scope>
    <source>
        <strain evidence="10">QLW-P1FAT50C-4</strain>
    </source>
</reference>
<organism evidence="9 10">
    <name type="scientific">Polynucleobacter wuianus</name>
    <dbReference type="NCBI Taxonomy" id="1743168"/>
    <lineage>
        <taxon>Bacteria</taxon>
        <taxon>Pseudomonadati</taxon>
        <taxon>Pseudomonadota</taxon>
        <taxon>Betaproteobacteria</taxon>
        <taxon>Burkholderiales</taxon>
        <taxon>Burkholderiaceae</taxon>
        <taxon>Polynucleobacter</taxon>
    </lineage>
</organism>
<feature type="coiled-coil region" evidence="5">
    <location>
        <begin position="121"/>
        <end position="152"/>
    </location>
</feature>
<keyword evidence="3 6" id="KW-1133">Transmembrane helix</keyword>
<proteinExistence type="predicted"/>
<evidence type="ECO:0000313" key="9">
    <source>
        <dbReference type="EMBL" id="ANI99928.1"/>
    </source>
</evidence>
<keyword evidence="2 6" id="KW-0812">Transmembrane</keyword>
<dbReference type="InterPro" id="IPR058634">
    <property type="entry name" value="AaeA-lik-b-barrel"/>
</dbReference>
<evidence type="ECO:0000256" key="2">
    <source>
        <dbReference type="ARBA" id="ARBA00022692"/>
    </source>
</evidence>
<dbReference type="STRING" id="1743168.A8O14_07510"/>
<dbReference type="PANTHER" id="PTHR30386:SF26">
    <property type="entry name" value="TRANSPORT PROTEIN COMB"/>
    <property type="match status" value="1"/>
</dbReference>
<evidence type="ECO:0000256" key="1">
    <source>
        <dbReference type="ARBA" id="ARBA00004167"/>
    </source>
</evidence>
<gene>
    <name evidence="9" type="ORF">A8O14_07510</name>
</gene>
<keyword evidence="10" id="KW-1185">Reference proteome</keyword>
<name>A0A191UFY3_9BURK</name>
<dbReference type="GO" id="GO:0016020">
    <property type="term" value="C:membrane"/>
    <property type="evidence" value="ECO:0007669"/>
    <property type="project" value="UniProtKB-SubCell"/>
</dbReference>
<evidence type="ECO:0000259" key="7">
    <source>
        <dbReference type="Pfam" id="PF25963"/>
    </source>
</evidence>
<sequence length="353" mass="39058">MKNQILKFLTEKYNQLKSKLTQINFRQKLSKVNFATAIFALGGLIAVGYFLTSAFTLTDNAYIVRIQTPVSSKIAGSVLEVLVKNGQSVKAGDVLVKLNSDNYRLLFEAADAQYEKGLTSIKALSKKVDLTKHNLQAAKENLEILKNQYRQKNHPSVKGGIPQIELSDLKHKVEVQANITAGFADQLEIDQLEVEMARNNLTALKSARDQAEIVLNDSTIKALIDGQVQNVFLGIGKNVAPGETLFTLVNSGSVYVQANIEETDLEGVKQGDKVKVYPRVYFGSKSFEGVVVSDPFGVTRQISQPFTGNQIIATENKWLLLPQRLPVIIEITNTDPKYPLQNGMSAYVRIRGQ</sequence>
<dbReference type="PANTHER" id="PTHR30386">
    <property type="entry name" value="MEMBRANE FUSION SUBUNIT OF EMRAB-TOLC MULTIDRUG EFFLUX PUMP"/>
    <property type="match status" value="1"/>
</dbReference>
<evidence type="ECO:0000256" key="3">
    <source>
        <dbReference type="ARBA" id="ARBA00022989"/>
    </source>
</evidence>
<evidence type="ECO:0000256" key="5">
    <source>
        <dbReference type="SAM" id="Coils"/>
    </source>
</evidence>
<dbReference type="Proteomes" id="UP000078463">
    <property type="component" value="Chromosome"/>
</dbReference>
<evidence type="ECO:0000256" key="4">
    <source>
        <dbReference type="ARBA" id="ARBA00023136"/>
    </source>
</evidence>
<dbReference type="Gene3D" id="2.40.30.170">
    <property type="match status" value="1"/>
</dbReference>